<name>A0ABX7BP13_9CAUL</name>
<evidence type="ECO:0000256" key="4">
    <source>
        <dbReference type="ARBA" id="ARBA00022448"/>
    </source>
</evidence>
<comment type="caution">
    <text evidence="12">Lacks conserved residue(s) required for the propagation of feature annotation.</text>
</comment>
<dbReference type="Pfam" id="PF03840">
    <property type="entry name" value="SecG"/>
    <property type="match status" value="1"/>
</dbReference>
<feature type="compositionally biased region" description="Low complexity" evidence="13">
    <location>
        <begin position="103"/>
        <end position="124"/>
    </location>
</feature>
<keyword evidence="7 12" id="KW-0653">Protein transport</keyword>
<dbReference type="NCBIfam" id="TIGR00810">
    <property type="entry name" value="secG"/>
    <property type="match status" value="1"/>
</dbReference>
<comment type="similarity">
    <text evidence="2 12">Belongs to the SecG family.</text>
</comment>
<feature type="transmembrane region" description="Helical" evidence="12">
    <location>
        <begin position="58"/>
        <end position="75"/>
    </location>
</feature>
<dbReference type="EMBL" id="CP067977">
    <property type="protein sequence ID" value="QQQ18992.1"/>
    <property type="molecule type" value="Genomic_DNA"/>
</dbReference>
<comment type="subcellular location">
    <subcellularLocation>
        <location evidence="1 12">Cell membrane</location>
        <topology evidence="1 12">Multi-pass membrane protein</topology>
    </subcellularLocation>
</comment>
<evidence type="ECO:0000256" key="11">
    <source>
        <dbReference type="ARBA" id="ARBA00025182"/>
    </source>
</evidence>
<accession>A0ABX7BP13</accession>
<evidence type="ECO:0000256" key="12">
    <source>
        <dbReference type="RuleBase" id="RU365087"/>
    </source>
</evidence>
<dbReference type="Proteomes" id="UP000595448">
    <property type="component" value="Chromosome"/>
</dbReference>
<organism evidence="14 15">
    <name type="scientific">Brevundimonas vitisensis</name>
    <dbReference type="NCBI Taxonomy" id="2800818"/>
    <lineage>
        <taxon>Bacteria</taxon>
        <taxon>Pseudomonadati</taxon>
        <taxon>Pseudomonadota</taxon>
        <taxon>Alphaproteobacteria</taxon>
        <taxon>Caulobacterales</taxon>
        <taxon>Caulobacteraceae</taxon>
        <taxon>Brevundimonas</taxon>
    </lineage>
</organism>
<reference evidence="14 15" key="1">
    <citation type="submission" date="2021-01" db="EMBL/GenBank/DDBJ databases">
        <title>Brevundimonas vitis sp. nov., an bacterium isolated from grape (Vitis vinifera).</title>
        <authorList>
            <person name="Jiang L."/>
            <person name="Lee J."/>
        </authorList>
    </citation>
    <scope>NUCLEOTIDE SEQUENCE [LARGE SCALE GENOMIC DNA]</scope>
    <source>
        <strain evidence="14 15">GRTSA-9</strain>
    </source>
</reference>
<dbReference type="InterPro" id="IPR004692">
    <property type="entry name" value="SecG"/>
</dbReference>
<gene>
    <name evidence="14" type="primary">secG</name>
    <name evidence="14" type="ORF">JIP62_02345</name>
</gene>
<dbReference type="PRINTS" id="PR01651">
    <property type="entry name" value="SECGEXPORT"/>
</dbReference>
<sequence>MNDTMLQTILLVAMILISLALAGIVLIQKSEGGALGMGGGPSGFMTARGAGNLLTTTTWWLGALFFICAIGLTVAGNMERSSNQSVIDADAVGSIAVGGETSAPAAGQPAPAAPGAATEPAAPTFDDFEASLPTGNAPVAAPAATPAPTPAE</sequence>
<evidence type="ECO:0000256" key="3">
    <source>
        <dbReference type="ARBA" id="ARBA00017876"/>
    </source>
</evidence>
<evidence type="ECO:0000256" key="1">
    <source>
        <dbReference type="ARBA" id="ARBA00004651"/>
    </source>
</evidence>
<keyword evidence="10 12" id="KW-0472">Membrane</keyword>
<evidence type="ECO:0000256" key="5">
    <source>
        <dbReference type="ARBA" id="ARBA00022475"/>
    </source>
</evidence>
<keyword evidence="9 12" id="KW-0811">Translocation</keyword>
<evidence type="ECO:0000256" key="9">
    <source>
        <dbReference type="ARBA" id="ARBA00023010"/>
    </source>
</evidence>
<keyword evidence="4 12" id="KW-0813">Transport</keyword>
<feature type="region of interest" description="Disordered" evidence="13">
    <location>
        <begin position="100"/>
        <end position="152"/>
    </location>
</feature>
<evidence type="ECO:0000256" key="2">
    <source>
        <dbReference type="ARBA" id="ARBA00008445"/>
    </source>
</evidence>
<evidence type="ECO:0000256" key="10">
    <source>
        <dbReference type="ARBA" id="ARBA00023136"/>
    </source>
</evidence>
<evidence type="ECO:0000256" key="8">
    <source>
        <dbReference type="ARBA" id="ARBA00022989"/>
    </source>
</evidence>
<evidence type="ECO:0000256" key="7">
    <source>
        <dbReference type="ARBA" id="ARBA00022927"/>
    </source>
</evidence>
<dbReference type="PANTHER" id="PTHR34182:SF1">
    <property type="entry name" value="PROTEIN-EXPORT MEMBRANE PROTEIN SECG"/>
    <property type="match status" value="1"/>
</dbReference>
<evidence type="ECO:0000256" key="6">
    <source>
        <dbReference type="ARBA" id="ARBA00022692"/>
    </source>
</evidence>
<protein>
    <recommendedName>
        <fullName evidence="3 12">Protein-export membrane protein SecG</fullName>
    </recommendedName>
</protein>
<keyword evidence="15" id="KW-1185">Reference proteome</keyword>
<evidence type="ECO:0000313" key="14">
    <source>
        <dbReference type="EMBL" id="QQQ18992.1"/>
    </source>
</evidence>
<keyword evidence="6 12" id="KW-0812">Transmembrane</keyword>
<evidence type="ECO:0000256" key="13">
    <source>
        <dbReference type="SAM" id="MobiDB-lite"/>
    </source>
</evidence>
<keyword evidence="5 12" id="KW-1003">Cell membrane</keyword>
<keyword evidence="8 12" id="KW-1133">Transmembrane helix</keyword>
<comment type="function">
    <text evidence="11 12">Involved in protein export. Participates in an early event of protein translocation.</text>
</comment>
<proteinExistence type="inferred from homology"/>
<evidence type="ECO:0000313" key="15">
    <source>
        <dbReference type="Proteomes" id="UP000595448"/>
    </source>
</evidence>
<dbReference type="PANTHER" id="PTHR34182">
    <property type="entry name" value="PROTEIN-EXPORT MEMBRANE PROTEIN SECG"/>
    <property type="match status" value="1"/>
</dbReference>